<dbReference type="AlphaFoldDB" id="A0A2T1LW30"/>
<evidence type="ECO:0000313" key="2">
    <source>
        <dbReference type="Proteomes" id="UP000239001"/>
    </source>
</evidence>
<reference evidence="1 2" key="1">
    <citation type="submission" date="2018-03" db="EMBL/GenBank/DDBJ databases">
        <title>The ancient ancestry and fast evolution of plastids.</title>
        <authorList>
            <person name="Moore K.R."/>
            <person name="Magnabosco C."/>
            <person name="Momper L."/>
            <person name="Gold D.A."/>
            <person name="Bosak T."/>
            <person name="Fournier G.P."/>
        </authorList>
    </citation>
    <scope>NUCLEOTIDE SEQUENCE [LARGE SCALE GENOMIC DNA]</scope>
    <source>
        <strain evidence="1 2">CCALA 016</strain>
    </source>
</reference>
<organism evidence="1 2">
    <name type="scientific">Aphanothece hegewaldii CCALA 016</name>
    <dbReference type="NCBI Taxonomy" id="2107694"/>
    <lineage>
        <taxon>Bacteria</taxon>
        <taxon>Bacillati</taxon>
        <taxon>Cyanobacteriota</taxon>
        <taxon>Cyanophyceae</taxon>
        <taxon>Oscillatoriophycideae</taxon>
        <taxon>Chroococcales</taxon>
        <taxon>Aphanothecaceae</taxon>
        <taxon>Aphanothece</taxon>
    </lineage>
</organism>
<gene>
    <name evidence="1" type="ORF">C7H19_15030</name>
</gene>
<sequence length="73" mass="8935">MVNILLQLLVNDYIFHKVLQYLIWFHGKDLQKEMQKQKPRYISLPSFFEWAIPKLDINQHPDIVELRTRIEQL</sequence>
<comment type="caution">
    <text evidence="1">The sequence shown here is derived from an EMBL/GenBank/DDBJ whole genome shotgun (WGS) entry which is preliminary data.</text>
</comment>
<keyword evidence="2" id="KW-1185">Reference proteome</keyword>
<accession>A0A2T1LW30</accession>
<proteinExistence type="predicted"/>
<reference evidence="1 2" key="2">
    <citation type="submission" date="2018-03" db="EMBL/GenBank/DDBJ databases">
        <authorList>
            <person name="Keele B.F."/>
        </authorList>
    </citation>
    <scope>NUCLEOTIDE SEQUENCE [LARGE SCALE GENOMIC DNA]</scope>
    <source>
        <strain evidence="1 2">CCALA 016</strain>
    </source>
</reference>
<protein>
    <submittedName>
        <fullName evidence="1">Uncharacterized protein</fullName>
    </submittedName>
</protein>
<dbReference type="RefSeq" id="WP_106457699.1">
    <property type="nucleotide sequence ID" value="NZ_PXOH01000016.1"/>
</dbReference>
<dbReference type="Proteomes" id="UP000239001">
    <property type="component" value="Unassembled WGS sequence"/>
</dbReference>
<evidence type="ECO:0000313" key="1">
    <source>
        <dbReference type="EMBL" id="PSF36053.1"/>
    </source>
</evidence>
<dbReference type="EMBL" id="PXOH01000016">
    <property type="protein sequence ID" value="PSF36053.1"/>
    <property type="molecule type" value="Genomic_DNA"/>
</dbReference>
<name>A0A2T1LW30_9CHRO</name>